<dbReference type="PANTHER" id="PTHR19944:SF99">
    <property type="entry name" value="HLA CLASS II HISTOCOMPATIBILITY ANTIGEN, DRB1 BETA CHAIN"/>
    <property type="match status" value="1"/>
</dbReference>
<evidence type="ECO:0000256" key="1">
    <source>
        <dbReference type="ARBA" id="ARBA00004479"/>
    </source>
</evidence>
<feature type="domain" description="Ig-like" evidence="7">
    <location>
        <begin position="104"/>
        <end position="193"/>
    </location>
</feature>
<feature type="transmembrane region" description="Helical" evidence="6">
    <location>
        <begin position="206"/>
        <end position="225"/>
    </location>
</feature>
<dbReference type="SMART" id="SM00921">
    <property type="entry name" value="MHC_II_beta"/>
    <property type="match status" value="1"/>
</dbReference>
<keyword evidence="3 6" id="KW-1133">Transmembrane helix</keyword>
<organism evidence="8 9">
    <name type="scientific">Poecilia latipinna</name>
    <name type="common">sailfin molly</name>
    <dbReference type="NCBI Taxonomy" id="48699"/>
    <lineage>
        <taxon>Eukaryota</taxon>
        <taxon>Metazoa</taxon>
        <taxon>Chordata</taxon>
        <taxon>Craniata</taxon>
        <taxon>Vertebrata</taxon>
        <taxon>Euteleostomi</taxon>
        <taxon>Actinopterygii</taxon>
        <taxon>Neopterygii</taxon>
        <taxon>Teleostei</taxon>
        <taxon>Neoteleostei</taxon>
        <taxon>Acanthomorphata</taxon>
        <taxon>Ovalentaria</taxon>
        <taxon>Atherinomorphae</taxon>
        <taxon>Cyprinodontiformes</taxon>
        <taxon>Poeciliidae</taxon>
        <taxon>Poeciliinae</taxon>
        <taxon>Poecilia</taxon>
    </lineage>
</organism>
<reference evidence="8" key="2">
    <citation type="submission" date="2025-09" db="UniProtKB">
        <authorList>
            <consortium name="Ensembl"/>
        </authorList>
    </citation>
    <scope>IDENTIFICATION</scope>
</reference>
<dbReference type="SUPFAM" id="SSF48726">
    <property type="entry name" value="Immunoglobulin"/>
    <property type="match status" value="1"/>
</dbReference>
<keyword evidence="4" id="KW-1015">Disulfide bond</keyword>
<dbReference type="InterPro" id="IPR007110">
    <property type="entry name" value="Ig-like_dom"/>
</dbReference>
<dbReference type="SMART" id="SM00407">
    <property type="entry name" value="IGc1"/>
    <property type="match status" value="1"/>
</dbReference>
<evidence type="ECO:0000256" key="6">
    <source>
        <dbReference type="SAM" id="Phobius"/>
    </source>
</evidence>
<dbReference type="InterPro" id="IPR011162">
    <property type="entry name" value="MHC_I/II-like_Ag-recog"/>
</dbReference>
<dbReference type="PROSITE" id="PS50835">
    <property type="entry name" value="IG_LIKE"/>
    <property type="match status" value="1"/>
</dbReference>
<dbReference type="InterPro" id="IPR013783">
    <property type="entry name" value="Ig-like_fold"/>
</dbReference>
<protein>
    <recommendedName>
        <fullName evidence="7">Ig-like domain-containing protein</fullName>
    </recommendedName>
</protein>
<dbReference type="Gene3D" id="2.60.40.10">
    <property type="entry name" value="Immunoglobulins"/>
    <property type="match status" value="1"/>
</dbReference>
<feature type="transmembrane region" description="Helical" evidence="6">
    <location>
        <begin position="237"/>
        <end position="254"/>
    </location>
</feature>
<evidence type="ECO:0000256" key="4">
    <source>
        <dbReference type="ARBA" id="ARBA00023157"/>
    </source>
</evidence>
<reference evidence="8" key="1">
    <citation type="submission" date="2025-08" db="UniProtKB">
        <authorList>
            <consortium name="Ensembl"/>
        </authorList>
    </citation>
    <scope>IDENTIFICATION</scope>
</reference>
<dbReference type="SUPFAM" id="SSF54452">
    <property type="entry name" value="MHC antigen-recognition domain"/>
    <property type="match status" value="1"/>
</dbReference>
<dbReference type="Ensembl" id="ENSPLAT00000007834.1">
    <property type="protein sequence ID" value="ENSPLAP00000022684.1"/>
    <property type="gene ID" value="ENSPLAG00000007470.1"/>
</dbReference>
<dbReference type="Gene3D" id="3.10.320.10">
    <property type="entry name" value="Class II Histocompatibility Antigen, M Beta Chain, Chain B, domain 1"/>
    <property type="match status" value="1"/>
</dbReference>
<name>A0A3B3VCV6_9TELE</name>
<dbReference type="GO" id="GO:0019882">
    <property type="term" value="P:antigen processing and presentation"/>
    <property type="evidence" value="ECO:0007669"/>
    <property type="project" value="InterPro"/>
</dbReference>
<evidence type="ECO:0000313" key="9">
    <source>
        <dbReference type="Proteomes" id="UP000261500"/>
    </source>
</evidence>
<dbReference type="AlphaFoldDB" id="A0A3B3VCV6"/>
<sequence length="280" mass="32433">MSSPDLLMFFFSYFLGAFYGYYLGRCQFNSPDSNDVVLVEQLYFNKILLGQYNSTLGKVVAFIEKAEAYADMLNKMPRFQAHQIWKINRCKTGAQLSLFYPVEPYVWLRSVKAEYSQHQQKLVCSAYDFYPKKIRVTWLKDGKNITSGVTSTDELPNGHWLYQIHSYLEFTPKPGEKIACMVDHASLKEPKLYDLEPEPDSGKHKMVVGSAGLLLGLLFSVMGFIFFKKKSIGERLLNIFLLFNPLLCLIREVYKAHKYTQQQMSECVYLHYLLLSPWAN</sequence>
<dbReference type="GO" id="GO:0042613">
    <property type="term" value="C:MHC class II protein complex"/>
    <property type="evidence" value="ECO:0007669"/>
    <property type="project" value="InterPro"/>
</dbReference>
<keyword evidence="2 6" id="KW-0812">Transmembrane</keyword>
<keyword evidence="5" id="KW-0325">Glycoprotein</keyword>
<dbReference type="GeneTree" id="ENSGT00950000183127"/>
<comment type="subcellular location">
    <subcellularLocation>
        <location evidence="1">Membrane</location>
        <topology evidence="1">Single-pass type I membrane protein</topology>
    </subcellularLocation>
</comment>
<accession>A0A3B3VCV6</accession>
<keyword evidence="6" id="KW-0472">Membrane</keyword>
<evidence type="ECO:0000256" key="2">
    <source>
        <dbReference type="ARBA" id="ARBA00022692"/>
    </source>
</evidence>
<dbReference type="STRING" id="48699.ENSPLAP00000022684"/>
<dbReference type="InterPro" id="IPR036179">
    <property type="entry name" value="Ig-like_dom_sf"/>
</dbReference>
<keyword evidence="9" id="KW-1185">Reference proteome</keyword>
<dbReference type="PANTHER" id="PTHR19944">
    <property type="entry name" value="MHC CLASS II-RELATED"/>
    <property type="match status" value="1"/>
</dbReference>
<dbReference type="InterPro" id="IPR000353">
    <property type="entry name" value="MHC_II_b_N"/>
</dbReference>
<evidence type="ECO:0000256" key="5">
    <source>
        <dbReference type="ARBA" id="ARBA00023180"/>
    </source>
</evidence>
<evidence type="ECO:0000313" key="8">
    <source>
        <dbReference type="Ensembl" id="ENSPLAP00000022684.1"/>
    </source>
</evidence>
<dbReference type="InterPro" id="IPR014745">
    <property type="entry name" value="MHC_II_a/b_N"/>
</dbReference>
<dbReference type="Proteomes" id="UP000261500">
    <property type="component" value="Unplaced"/>
</dbReference>
<proteinExistence type="predicted"/>
<evidence type="ECO:0000259" key="7">
    <source>
        <dbReference type="PROSITE" id="PS50835"/>
    </source>
</evidence>
<dbReference type="InterPro" id="IPR003597">
    <property type="entry name" value="Ig_C1-set"/>
</dbReference>
<dbReference type="Pfam" id="PF07654">
    <property type="entry name" value="C1-set"/>
    <property type="match status" value="1"/>
</dbReference>
<feature type="transmembrane region" description="Helical" evidence="6">
    <location>
        <begin position="6"/>
        <end position="24"/>
    </location>
</feature>
<evidence type="ECO:0000256" key="3">
    <source>
        <dbReference type="ARBA" id="ARBA00022989"/>
    </source>
</evidence>
<dbReference type="InterPro" id="IPR050160">
    <property type="entry name" value="MHC/Immunoglobulin"/>
</dbReference>
<dbReference type="GO" id="GO:0006955">
    <property type="term" value="P:immune response"/>
    <property type="evidence" value="ECO:0007669"/>
    <property type="project" value="InterPro"/>
</dbReference>